<evidence type="ECO:0000256" key="6">
    <source>
        <dbReference type="ARBA" id="ARBA00022692"/>
    </source>
</evidence>
<keyword evidence="7 9" id="KW-1133">Transmembrane helix</keyword>
<dbReference type="Gene3D" id="1.20.20.10">
    <property type="entry name" value="F1F0 ATP synthase subunit C"/>
    <property type="match status" value="1"/>
</dbReference>
<dbReference type="EMBL" id="AYRZ02000006">
    <property type="protein sequence ID" value="PHT78635.1"/>
    <property type="molecule type" value="Genomic_DNA"/>
</dbReference>
<evidence type="ECO:0000313" key="12">
    <source>
        <dbReference type="Proteomes" id="UP000222542"/>
    </source>
</evidence>
<comment type="subcellular location">
    <subcellularLocation>
        <location evidence="2">Membrane</location>
        <topology evidence="2">Multi-pass membrane protein</topology>
    </subcellularLocation>
    <subcellularLocation>
        <location evidence="3">Mitochondrion membrane</location>
    </subcellularLocation>
</comment>
<keyword evidence="9" id="KW-0813">Transport</keyword>
<comment type="subunit">
    <text evidence="5">F-type ATPases have 2 components, CF(1) - the catalytic core - and CF(0) - the membrane proton channel. CF(1) has five subunits: alpha(3), beta(3), gamma(1), delta(1), epsilon(1). CF(0) has three main subunits: a, b and c.</text>
</comment>
<dbReference type="GO" id="GO:0031966">
    <property type="term" value="C:mitochondrial membrane"/>
    <property type="evidence" value="ECO:0007669"/>
    <property type="project" value="UniProtKB-SubCell"/>
</dbReference>
<comment type="similarity">
    <text evidence="4 9">Belongs to the ATPase C chain family.</text>
</comment>
<dbReference type="Pfam" id="PF00137">
    <property type="entry name" value="ATP-synt_C"/>
    <property type="match status" value="1"/>
</dbReference>
<evidence type="ECO:0000256" key="2">
    <source>
        <dbReference type="ARBA" id="ARBA00004141"/>
    </source>
</evidence>
<dbReference type="PANTHER" id="PTHR10031">
    <property type="entry name" value="ATP SYNTHASE LIPID-BINDING PROTEIN, MITOCHONDRIAL"/>
    <property type="match status" value="1"/>
</dbReference>
<dbReference type="InterPro" id="IPR002379">
    <property type="entry name" value="ATPase_proteolipid_c-like_dom"/>
</dbReference>
<evidence type="ECO:0000256" key="8">
    <source>
        <dbReference type="ARBA" id="ARBA00023136"/>
    </source>
</evidence>
<comment type="caution">
    <text evidence="11">The sequence shown here is derived from an EMBL/GenBank/DDBJ whole genome shotgun (WGS) entry which is preliminary data.</text>
</comment>
<keyword evidence="9" id="KW-0446">Lipid-binding</keyword>
<reference evidence="11 12" key="1">
    <citation type="journal article" date="2014" name="Nat. Genet.">
        <title>Genome sequence of the hot pepper provides insights into the evolution of pungency in Capsicum species.</title>
        <authorList>
            <person name="Kim S."/>
            <person name="Park M."/>
            <person name="Yeom S.I."/>
            <person name="Kim Y.M."/>
            <person name="Lee J.M."/>
            <person name="Lee H.A."/>
            <person name="Seo E."/>
            <person name="Choi J."/>
            <person name="Cheong K."/>
            <person name="Kim K.T."/>
            <person name="Jung K."/>
            <person name="Lee G.W."/>
            <person name="Oh S.K."/>
            <person name="Bae C."/>
            <person name="Kim S.B."/>
            <person name="Lee H.Y."/>
            <person name="Kim S.Y."/>
            <person name="Kim M.S."/>
            <person name="Kang B.C."/>
            <person name="Jo Y.D."/>
            <person name="Yang H.B."/>
            <person name="Jeong H.J."/>
            <person name="Kang W.H."/>
            <person name="Kwon J.K."/>
            <person name="Shin C."/>
            <person name="Lim J.Y."/>
            <person name="Park J.H."/>
            <person name="Huh J.H."/>
            <person name="Kim J.S."/>
            <person name="Kim B.D."/>
            <person name="Cohen O."/>
            <person name="Paran I."/>
            <person name="Suh M.C."/>
            <person name="Lee S.B."/>
            <person name="Kim Y.K."/>
            <person name="Shin Y."/>
            <person name="Noh S.J."/>
            <person name="Park J."/>
            <person name="Seo Y.S."/>
            <person name="Kwon S.Y."/>
            <person name="Kim H.A."/>
            <person name="Park J.M."/>
            <person name="Kim H.J."/>
            <person name="Choi S.B."/>
            <person name="Bosland P.W."/>
            <person name="Reeves G."/>
            <person name="Jo S.H."/>
            <person name="Lee B.W."/>
            <person name="Cho H.T."/>
            <person name="Choi H.S."/>
            <person name="Lee M.S."/>
            <person name="Yu Y."/>
            <person name="Do Choi Y."/>
            <person name="Park B.S."/>
            <person name="van Deynze A."/>
            <person name="Ashrafi H."/>
            <person name="Hill T."/>
            <person name="Kim W.T."/>
            <person name="Pai H.S."/>
            <person name="Ahn H.K."/>
            <person name="Yeam I."/>
            <person name="Giovannoni J.J."/>
            <person name="Rose J.K."/>
            <person name="Sorensen I."/>
            <person name="Lee S.J."/>
            <person name="Kim R.W."/>
            <person name="Choi I.Y."/>
            <person name="Choi B.S."/>
            <person name="Lim J.S."/>
            <person name="Lee Y.H."/>
            <person name="Choi D."/>
        </authorList>
    </citation>
    <scope>NUCLEOTIDE SEQUENCE [LARGE SCALE GENOMIC DNA]</scope>
    <source>
        <strain evidence="12">cv. CM334</strain>
    </source>
</reference>
<feature type="transmembrane region" description="Helical" evidence="9">
    <location>
        <begin position="35"/>
        <end position="59"/>
    </location>
</feature>
<dbReference type="Gramene" id="PHT78635">
    <property type="protein sequence ID" value="PHT78635"/>
    <property type="gene ID" value="T459_16687"/>
</dbReference>
<name>A0A2G2Z9S8_CAPAN</name>
<dbReference type="InterPro" id="IPR038662">
    <property type="entry name" value="ATP_synth_F0_csu_sf"/>
</dbReference>
<accession>A0A2G2Z9S8</accession>
<keyword evidence="12" id="KW-1185">Reference proteome</keyword>
<comment type="caution">
    <text evidence="9">Lacks conserved residue(s) required for the propagation of feature annotation.</text>
</comment>
<evidence type="ECO:0000256" key="3">
    <source>
        <dbReference type="ARBA" id="ARBA00004325"/>
    </source>
</evidence>
<protein>
    <submittedName>
        <fullName evidence="11">ATP synthase subunit 9, mitochondrial</fullName>
    </submittedName>
</protein>
<dbReference type="GO" id="GO:0008289">
    <property type="term" value="F:lipid binding"/>
    <property type="evidence" value="ECO:0007669"/>
    <property type="project" value="UniProtKB-KW"/>
</dbReference>
<dbReference type="GO" id="GO:0015986">
    <property type="term" value="P:proton motive force-driven ATP synthesis"/>
    <property type="evidence" value="ECO:0000318"/>
    <property type="project" value="GO_Central"/>
</dbReference>
<feature type="domain" description="V-ATPase proteolipid subunit C-like" evidence="10">
    <location>
        <begin position="12"/>
        <end position="60"/>
    </location>
</feature>
<dbReference type="GO" id="GO:0045259">
    <property type="term" value="C:proton-transporting ATP synthase complex"/>
    <property type="evidence" value="ECO:0000318"/>
    <property type="project" value="GO_Central"/>
</dbReference>
<evidence type="ECO:0000256" key="5">
    <source>
        <dbReference type="ARBA" id="ARBA00011648"/>
    </source>
</evidence>
<dbReference type="GO" id="GO:0015078">
    <property type="term" value="F:proton transmembrane transporter activity"/>
    <property type="evidence" value="ECO:0007669"/>
    <property type="project" value="InterPro"/>
</dbReference>
<proteinExistence type="inferred from homology"/>
<gene>
    <name evidence="11" type="ORF">T459_16687</name>
</gene>
<keyword evidence="6 9" id="KW-0812">Transmembrane</keyword>
<organism evidence="11 12">
    <name type="scientific">Capsicum annuum</name>
    <name type="common">Capsicum pepper</name>
    <dbReference type="NCBI Taxonomy" id="4072"/>
    <lineage>
        <taxon>Eukaryota</taxon>
        <taxon>Viridiplantae</taxon>
        <taxon>Streptophyta</taxon>
        <taxon>Embryophyta</taxon>
        <taxon>Tracheophyta</taxon>
        <taxon>Spermatophyta</taxon>
        <taxon>Magnoliopsida</taxon>
        <taxon>eudicotyledons</taxon>
        <taxon>Gunneridae</taxon>
        <taxon>Pentapetalae</taxon>
        <taxon>asterids</taxon>
        <taxon>lamiids</taxon>
        <taxon>Solanales</taxon>
        <taxon>Solanaceae</taxon>
        <taxon>Solanoideae</taxon>
        <taxon>Capsiceae</taxon>
        <taxon>Capsicum</taxon>
    </lineage>
</organism>
<dbReference type="Proteomes" id="UP000222542">
    <property type="component" value="Unassembled WGS sequence"/>
</dbReference>
<keyword evidence="9" id="KW-0406">Ion transport</keyword>
<dbReference type="SUPFAM" id="SSF81333">
    <property type="entry name" value="F1F0 ATP synthase subunit C"/>
    <property type="match status" value="1"/>
</dbReference>
<dbReference type="AlphaFoldDB" id="A0A2G2Z9S8"/>
<sequence>MSRYNCFSGRYYGIGNVLSSPIHFMVQNSSLAKLFFVYTILGFSLIEAISSFALMIAFLI</sequence>
<keyword evidence="9" id="KW-0375">Hydrogen ion transport</keyword>
<evidence type="ECO:0000256" key="9">
    <source>
        <dbReference type="RuleBase" id="RU004221"/>
    </source>
</evidence>
<dbReference type="PANTHER" id="PTHR10031:SF57">
    <property type="entry name" value="ATP SYNTHASE SUBUNIT 9, MITOCHONDRIAL"/>
    <property type="match status" value="1"/>
</dbReference>
<dbReference type="PRINTS" id="PR00124">
    <property type="entry name" value="ATPASEC"/>
</dbReference>
<evidence type="ECO:0000256" key="7">
    <source>
        <dbReference type="ARBA" id="ARBA00022989"/>
    </source>
</evidence>
<evidence type="ECO:0000313" key="11">
    <source>
        <dbReference type="EMBL" id="PHT78635.1"/>
    </source>
</evidence>
<reference evidence="11 12" key="2">
    <citation type="journal article" date="2017" name="Genome Biol.">
        <title>New reference genome sequences of hot pepper reveal the massive evolution of plant disease-resistance genes by retroduplication.</title>
        <authorList>
            <person name="Kim S."/>
            <person name="Park J."/>
            <person name="Yeom S.I."/>
            <person name="Kim Y.M."/>
            <person name="Seo E."/>
            <person name="Kim K.T."/>
            <person name="Kim M.S."/>
            <person name="Lee J.M."/>
            <person name="Cheong K."/>
            <person name="Shin H.S."/>
            <person name="Kim S.B."/>
            <person name="Han K."/>
            <person name="Lee J."/>
            <person name="Park M."/>
            <person name="Lee H.A."/>
            <person name="Lee H.Y."/>
            <person name="Lee Y."/>
            <person name="Oh S."/>
            <person name="Lee J.H."/>
            <person name="Choi E."/>
            <person name="Choi E."/>
            <person name="Lee S.E."/>
            <person name="Jeon J."/>
            <person name="Kim H."/>
            <person name="Choi G."/>
            <person name="Song H."/>
            <person name="Lee J."/>
            <person name="Lee S.C."/>
            <person name="Kwon J.K."/>
            <person name="Lee H.Y."/>
            <person name="Koo N."/>
            <person name="Hong Y."/>
            <person name="Kim R.W."/>
            <person name="Kang W.H."/>
            <person name="Huh J.H."/>
            <person name="Kang B.C."/>
            <person name="Yang T.J."/>
            <person name="Lee Y.H."/>
            <person name="Bennetzen J.L."/>
            <person name="Choi D."/>
        </authorList>
    </citation>
    <scope>NUCLEOTIDE SEQUENCE [LARGE SCALE GENOMIC DNA]</scope>
    <source>
        <strain evidence="12">cv. CM334</strain>
    </source>
</reference>
<comment type="function">
    <text evidence="1">This protein is one of the chains of the nonenzymatic membrane component (F0) of mitochondrial ATPase.</text>
</comment>
<keyword evidence="8 9" id="KW-0472">Membrane</keyword>
<evidence type="ECO:0000259" key="10">
    <source>
        <dbReference type="Pfam" id="PF00137"/>
    </source>
</evidence>
<dbReference type="InterPro" id="IPR035921">
    <property type="entry name" value="F/V-ATP_Csub_sf"/>
</dbReference>
<evidence type="ECO:0000256" key="4">
    <source>
        <dbReference type="ARBA" id="ARBA00006704"/>
    </source>
</evidence>
<evidence type="ECO:0000256" key="1">
    <source>
        <dbReference type="ARBA" id="ARBA00002351"/>
    </source>
</evidence>
<dbReference type="InterPro" id="IPR000454">
    <property type="entry name" value="ATP_synth_F0_csu"/>
</dbReference>